<dbReference type="VEuPathDB" id="FungiDB:BON22_4274"/>
<gene>
    <name evidence="3" type="ORF">BON22_4274</name>
    <name evidence="2" type="ORF">CYFA0S_23e01068g</name>
</gene>
<evidence type="ECO:0000313" key="3">
    <source>
        <dbReference type="EMBL" id="ONH65732.1"/>
    </source>
</evidence>
<reference evidence="4" key="2">
    <citation type="journal article" date="2017" name="Genome Announc.">
        <title>Genome sequences of Cyberlindnera fabianii 65, Pichia kudriavzevii 129, and Saccharomyces cerevisiae 131 isolated from fermented masau fruits in Zimbabwe.</title>
        <authorList>
            <person name="van Rijswijck I.M.H."/>
            <person name="Derks M.F.L."/>
            <person name="Abee T."/>
            <person name="de Ridder D."/>
            <person name="Smid E.J."/>
        </authorList>
    </citation>
    <scope>NUCLEOTIDE SEQUENCE [LARGE SCALE GENOMIC DNA]</scope>
    <source>
        <strain evidence="4">65</strain>
    </source>
</reference>
<sequence length="201" mass="23544">MDDIQRRANPPGWTAPRAPYNPFDPDDKRPPEGYPSEFSTPSRVPGKLPTQYDQMRDTMRRLQYVPRPQSELYPGQYKVLRRVNNYTKFDKGAEVTAKLLMGGILIYGVFFHRWNDGQENIFSWAYRLRLQAQYLLTDALSPQQKEDLEFVKLPSSIRLGTGDGPETTVNEEFGLERPQRKHILEVERRKQIEEEELLSKR</sequence>
<dbReference type="Proteomes" id="UP000189513">
    <property type="component" value="Unassembled WGS sequence"/>
</dbReference>
<reference evidence="3" key="3">
    <citation type="submission" date="2017-01" db="EMBL/GenBank/DDBJ databases">
        <authorList>
            <person name="Mah S.A."/>
            <person name="Swanson W.J."/>
            <person name="Moy G.W."/>
            <person name="Vacquier V.D."/>
        </authorList>
    </citation>
    <scope>NUCLEOTIDE SEQUENCE [LARGE SCALE GENOMIC DNA]</scope>
    <source>
        <strain evidence="3">65</strain>
    </source>
</reference>
<evidence type="ECO:0000256" key="1">
    <source>
        <dbReference type="SAM" id="MobiDB-lite"/>
    </source>
</evidence>
<reference evidence="2" key="1">
    <citation type="journal article" date="2014" name="Genome Announc.">
        <title>Genome sequence of the yeast Cyberlindnera fabianii (Hansenula fabianii).</title>
        <authorList>
            <person name="Freel K.C."/>
            <person name="Sarilar V."/>
            <person name="Neuveglise C."/>
            <person name="Devillers H."/>
            <person name="Friedrich A."/>
            <person name="Schacherer J."/>
        </authorList>
    </citation>
    <scope>NUCLEOTIDE SEQUENCE</scope>
    <source>
        <strain evidence="2">YJS4271</strain>
    </source>
</reference>
<protein>
    <submittedName>
        <fullName evidence="2">CYFA0S23e01068g1_1</fullName>
    </submittedName>
</protein>
<dbReference type="OMA" id="YDDLYHP"/>
<dbReference type="EMBL" id="MPUK01000009">
    <property type="protein sequence ID" value="ONH65732.1"/>
    <property type="molecule type" value="Genomic_DNA"/>
</dbReference>
<evidence type="ECO:0000313" key="2">
    <source>
        <dbReference type="EMBL" id="CDR46444.1"/>
    </source>
</evidence>
<proteinExistence type="predicted"/>
<dbReference type="AlphaFoldDB" id="A0A061BAQ3"/>
<dbReference type="EMBL" id="LK052908">
    <property type="protein sequence ID" value="CDR46444.1"/>
    <property type="molecule type" value="Genomic_DNA"/>
</dbReference>
<accession>A0A061BAQ3</accession>
<keyword evidence="4" id="KW-1185">Reference proteome</keyword>
<evidence type="ECO:0000313" key="4">
    <source>
        <dbReference type="Proteomes" id="UP000189513"/>
    </source>
</evidence>
<organism evidence="2">
    <name type="scientific">Cyberlindnera fabianii</name>
    <name type="common">Yeast</name>
    <name type="synonym">Hansenula fabianii</name>
    <dbReference type="NCBI Taxonomy" id="36022"/>
    <lineage>
        <taxon>Eukaryota</taxon>
        <taxon>Fungi</taxon>
        <taxon>Dikarya</taxon>
        <taxon>Ascomycota</taxon>
        <taxon>Saccharomycotina</taxon>
        <taxon>Saccharomycetes</taxon>
        <taxon>Phaffomycetales</taxon>
        <taxon>Phaffomycetaceae</taxon>
        <taxon>Cyberlindnera</taxon>
    </lineage>
</organism>
<dbReference type="OrthoDB" id="4083086at2759"/>
<name>A0A061BAQ3_CYBFA</name>
<feature type="region of interest" description="Disordered" evidence="1">
    <location>
        <begin position="1"/>
        <end position="49"/>
    </location>
</feature>